<evidence type="ECO:0000313" key="1">
    <source>
        <dbReference type="EMBL" id="CAG8722787.1"/>
    </source>
</evidence>
<name>A0ACA9PVP4_9GLOM</name>
<feature type="non-terminal residue" evidence="1">
    <location>
        <position position="211"/>
    </location>
</feature>
<protein>
    <submittedName>
        <fullName evidence="1">4466_t:CDS:1</fullName>
    </submittedName>
</protein>
<sequence>AKAYTNKFFTAGISSTSRVKSKNAVIKNIIQGRPSLCELAAILNLRLSDEIRYIKHNEWYYANTSAQLRSASAECFPEIDHILKEYLTEEMLFRQRHKITQSLYYYTITKNEELPNDSYAKESYDTQQIHLTSFLKNLSSNEIAIQSAVEAGSESLCHLKRSLNNWFAEEKRLTQINNNKENLDPDQVENPIEKRHRGRSSVKSIKSSTKQ</sequence>
<comment type="caution">
    <text evidence="1">The sequence shown here is derived from an EMBL/GenBank/DDBJ whole genome shotgun (WGS) entry which is preliminary data.</text>
</comment>
<accession>A0ACA9PVP4</accession>
<proteinExistence type="predicted"/>
<keyword evidence="2" id="KW-1185">Reference proteome</keyword>
<organism evidence="1 2">
    <name type="scientific">Dentiscutata heterogama</name>
    <dbReference type="NCBI Taxonomy" id="1316150"/>
    <lineage>
        <taxon>Eukaryota</taxon>
        <taxon>Fungi</taxon>
        <taxon>Fungi incertae sedis</taxon>
        <taxon>Mucoromycota</taxon>
        <taxon>Glomeromycotina</taxon>
        <taxon>Glomeromycetes</taxon>
        <taxon>Diversisporales</taxon>
        <taxon>Gigasporaceae</taxon>
        <taxon>Dentiscutata</taxon>
    </lineage>
</organism>
<dbReference type="Proteomes" id="UP000789702">
    <property type="component" value="Unassembled WGS sequence"/>
</dbReference>
<gene>
    <name evidence="1" type="ORF">DHETER_LOCUS12932</name>
</gene>
<evidence type="ECO:0000313" key="2">
    <source>
        <dbReference type="Proteomes" id="UP000789702"/>
    </source>
</evidence>
<feature type="non-terminal residue" evidence="1">
    <location>
        <position position="1"/>
    </location>
</feature>
<reference evidence="1" key="1">
    <citation type="submission" date="2021-06" db="EMBL/GenBank/DDBJ databases">
        <authorList>
            <person name="Kallberg Y."/>
            <person name="Tangrot J."/>
            <person name="Rosling A."/>
        </authorList>
    </citation>
    <scope>NUCLEOTIDE SEQUENCE</scope>
    <source>
        <strain evidence="1">IL203A</strain>
    </source>
</reference>
<dbReference type="EMBL" id="CAJVPU010033558">
    <property type="protein sequence ID" value="CAG8722787.1"/>
    <property type="molecule type" value="Genomic_DNA"/>
</dbReference>